<dbReference type="InterPro" id="IPR006059">
    <property type="entry name" value="SBP"/>
</dbReference>
<feature type="chain" id="PRO_5038970990" evidence="1">
    <location>
        <begin position="21"/>
        <end position="403"/>
    </location>
</feature>
<dbReference type="RefSeq" id="WP_188891458.1">
    <property type="nucleotide sequence ID" value="NZ_BMHY01000010.1"/>
</dbReference>
<dbReference type="PANTHER" id="PTHR43649">
    <property type="entry name" value="ARABINOSE-BINDING PROTEIN-RELATED"/>
    <property type="match status" value="1"/>
</dbReference>
<dbReference type="PROSITE" id="PS51257">
    <property type="entry name" value="PROKAR_LIPOPROTEIN"/>
    <property type="match status" value="1"/>
</dbReference>
<keyword evidence="1" id="KW-0732">Signal</keyword>
<feature type="signal peptide" evidence="1">
    <location>
        <begin position="1"/>
        <end position="20"/>
    </location>
</feature>
<dbReference type="InterPro" id="IPR050490">
    <property type="entry name" value="Bact_solute-bd_prot1"/>
</dbReference>
<proteinExistence type="predicted"/>
<name>A0A917HKZ9_9BACL</name>
<reference evidence="2 3" key="1">
    <citation type="journal article" date="2014" name="Int. J. Syst. Evol. Microbiol.">
        <title>Complete genome sequence of Corynebacterium casei LMG S-19264T (=DSM 44701T), isolated from a smear-ripened cheese.</title>
        <authorList>
            <consortium name="US DOE Joint Genome Institute (JGI-PGF)"/>
            <person name="Walter F."/>
            <person name="Albersmeier A."/>
            <person name="Kalinowski J."/>
            <person name="Ruckert C."/>
        </authorList>
    </citation>
    <scope>NUCLEOTIDE SEQUENCE [LARGE SCALE GENOMIC DNA]</scope>
    <source>
        <strain evidence="2 3">CGMCC 1.15286</strain>
    </source>
</reference>
<evidence type="ECO:0000313" key="3">
    <source>
        <dbReference type="Proteomes" id="UP000600247"/>
    </source>
</evidence>
<dbReference type="Proteomes" id="UP000600247">
    <property type="component" value="Unassembled WGS sequence"/>
</dbReference>
<keyword evidence="3" id="KW-1185">Reference proteome</keyword>
<sequence length="403" mass="43642">MKKRFAILLSLVMMVSIFTACSTKGPDKLVIAARGGSHVTAMEAVKEAFEKEHNVKVEIIGLEAADLKQKVSLDAKNKKGAYDLIMADDPWMPEFSEGGLFANLSKLGVEADADFEESSIALGKNPYATGDLYALPFSGNVQLFFYNKQLLESHNYEVPKSWEEVLTVAKGIHADGASGYVIRGQQGNPIVSDFLPILWAYGGQVFDDAWKAQVDSEPAKQALNTYIQLLAVGSNYETTDIVSSVSEGRAAMALGWPSWFIKGENASADYAPIPAKATANAEAAATGMIGNWMMGVTANAKSPELAAKFLTFITSSETQKKMVEHGGVPTRKSVYLDKELSAKYKHFPTQLEALQNSVARPRTAKWSRVEEALGIELSAAIAGTKTVEKALSDANQAIDQIMQ</sequence>
<dbReference type="PANTHER" id="PTHR43649:SF12">
    <property type="entry name" value="DIACETYLCHITOBIOSE BINDING PROTEIN DASA"/>
    <property type="match status" value="1"/>
</dbReference>
<dbReference type="Gene3D" id="3.40.190.10">
    <property type="entry name" value="Periplasmic binding protein-like II"/>
    <property type="match status" value="2"/>
</dbReference>
<dbReference type="EMBL" id="BMHY01000010">
    <property type="protein sequence ID" value="GGG81944.1"/>
    <property type="molecule type" value="Genomic_DNA"/>
</dbReference>
<evidence type="ECO:0000256" key="1">
    <source>
        <dbReference type="SAM" id="SignalP"/>
    </source>
</evidence>
<organism evidence="2 3">
    <name type="scientific">Paenibacillus radicis</name>
    <name type="common">ex Gao et al. 2016</name>
    <dbReference type="NCBI Taxonomy" id="1737354"/>
    <lineage>
        <taxon>Bacteria</taxon>
        <taxon>Bacillati</taxon>
        <taxon>Bacillota</taxon>
        <taxon>Bacilli</taxon>
        <taxon>Bacillales</taxon>
        <taxon>Paenibacillaceae</taxon>
        <taxon>Paenibacillus</taxon>
    </lineage>
</organism>
<dbReference type="SUPFAM" id="SSF53850">
    <property type="entry name" value="Periplasmic binding protein-like II"/>
    <property type="match status" value="1"/>
</dbReference>
<comment type="caution">
    <text evidence="2">The sequence shown here is derived from an EMBL/GenBank/DDBJ whole genome shotgun (WGS) entry which is preliminary data.</text>
</comment>
<accession>A0A917HKZ9</accession>
<gene>
    <name evidence="2" type="ORF">GCM10010918_44090</name>
</gene>
<protein>
    <submittedName>
        <fullName evidence="2">ABC transporter substrate-binding protein</fullName>
    </submittedName>
</protein>
<dbReference type="AlphaFoldDB" id="A0A917HKZ9"/>
<dbReference type="Pfam" id="PF01547">
    <property type="entry name" value="SBP_bac_1"/>
    <property type="match status" value="1"/>
</dbReference>
<evidence type="ECO:0000313" key="2">
    <source>
        <dbReference type="EMBL" id="GGG81944.1"/>
    </source>
</evidence>